<dbReference type="SUPFAM" id="SSF48452">
    <property type="entry name" value="TPR-like"/>
    <property type="match status" value="1"/>
</dbReference>
<keyword evidence="4" id="KW-0472">Membrane</keyword>
<name>A0ABR7XUX2_9SPHI</name>
<evidence type="ECO:0000259" key="6">
    <source>
        <dbReference type="Pfam" id="PF07980"/>
    </source>
</evidence>
<dbReference type="InterPro" id="IPR011990">
    <property type="entry name" value="TPR-like_helical_dom_sf"/>
</dbReference>
<protein>
    <submittedName>
        <fullName evidence="8">RagB/SusD family nutrient uptake outer membrane protein</fullName>
    </submittedName>
</protein>
<evidence type="ECO:0000313" key="8">
    <source>
        <dbReference type="EMBL" id="MBD1422847.1"/>
    </source>
</evidence>
<keyword evidence="3" id="KW-0732">Signal</keyword>
<keyword evidence="9" id="KW-1185">Reference proteome</keyword>
<sequence>MNSSYIKFTGLTVAIIVVLSTFVGCRHYLDREIESNYREDEVFVNYERMSEAGYGVYAFLFGQFGFHRINNAMLASACDEADHADINSLIQKFNLGTWTAVENPESAWQHFYQGIRRANLFLENSINYKEIVFRDTLDADNKSKYEYDVRDIAWLRAEVRFLRAYYHFELIKRYGGVPIMTTTKYSAEELNSLGRQRFEECVDFIKNECDSLLPHLKDTWVGFDSDKWRGRVTKGAALALKARLLLYAASPLHNPSNDIEKWEHAAEAAHDIIAMNRYGLHSDYRALFRLGNGADGNTEVIFAQQGWNRNDFEKMNYPIGYTQGGQGSTSPSQNLVDAYEMKATGVPITEPGSGYDPQNPYQGRDPRLGFSILTNDTQFKGRPVEAWIGGLDGLGKRKATTTGYYLRKFVDENLDLARNESSVHTWLLFRYAEVLLNFAEAMNEAYGPEATNGYSMSAKAAVDRIRRRTGVEMPILPPGLSQQEMRERIQNERRVELAFEEHRFFDVRRWKIAEETENLPIMAMQITRNSDGSFDYLVVKAENRVFEEKMYLYPIPEMEVLKSGGALTQNAGW</sequence>
<evidence type="ECO:0000259" key="7">
    <source>
        <dbReference type="Pfam" id="PF14322"/>
    </source>
</evidence>
<keyword evidence="5" id="KW-0998">Cell outer membrane</keyword>
<evidence type="ECO:0000256" key="1">
    <source>
        <dbReference type="ARBA" id="ARBA00004442"/>
    </source>
</evidence>
<feature type="domain" description="RagB/SusD" evidence="6">
    <location>
        <begin position="298"/>
        <end position="573"/>
    </location>
</feature>
<dbReference type="InterPro" id="IPR012944">
    <property type="entry name" value="SusD_RagB_dom"/>
</dbReference>
<proteinExistence type="inferred from homology"/>
<feature type="domain" description="SusD-like N-terminal" evidence="7">
    <location>
        <begin position="50"/>
        <end position="246"/>
    </location>
</feature>
<evidence type="ECO:0000256" key="2">
    <source>
        <dbReference type="ARBA" id="ARBA00006275"/>
    </source>
</evidence>
<dbReference type="Pfam" id="PF14322">
    <property type="entry name" value="SusD-like_3"/>
    <property type="match status" value="1"/>
</dbReference>
<evidence type="ECO:0000256" key="5">
    <source>
        <dbReference type="ARBA" id="ARBA00023237"/>
    </source>
</evidence>
<reference evidence="8 9" key="1">
    <citation type="submission" date="2020-08" db="EMBL/GenBank/DDBJ databases">
        <title>Sphingobacterium sp. DN00404 isolated from aquaculture water.</title>
        <authorList>
            <person name="Zhang M."/>
        </authorList>
    </citation>
    <scope>NUCLEOTIDE SEQUENCE [LARGE SCALE GENOMIC DNA]</scope>
    <source>
        <strain evidence="8 9">KCTC 42746</strain>
    </source>
</reference>
<evidence type="ECO:0000313" key="9">
    <source>
        <dbReference type="Proteomes" id="UP000651112"/>
    </source>
</evidence>
<evidence type="ECO:0000256" key="3">
    <source>
        <dbReference type="ARBA" id="ARBA00022729"/>
    </source>
</evidence>
<evidence type="ECO:0000256" key="4">
    <source>
        <dbReference type="ARBA" id="ARBA00023136"/>
    </source>
</evidence>
<dbReference type="EMBL" id="JACNYL010000003">
    <property type="protein sequence ID" value="MBD1422847.1"/>
    <property type="molecule type" value="Genomic_DNA"/>
</dbReference>
<dbReference type="Pfam" id="PF07980">
    <property type="entry name" value="SusD_RagB"/>
    <property type="match status" value="1"/>
</dbReference>
<dbReference type="RefSeq" id="WP_190314531.1">
    <property type="nucleotide sequence ID" value="NZ_JACNYL010000003.1"/>
</dbReference>
<dbReference type="Proteomes" id="UP000651112">
    <property type="component" value="Unassembled WGS sequence"/>
</dbReference>
<dbReference type="Gene3D" id="1.25.40.390">
    <property type="match status" value="1"/>
</dbReference>
<accession>A0ABR7XUX2</accession>
<comment type="similarity">
    <text evidence="2">Belongs to the SusD family.</text>
</comment>
<dbReference type="PROSITE" id="PS51257">
    <property type="entry name" value="PROKAR_LIPOPROTEIN"/>
    <property type="match status" value="1"/>
</dbReference>
<dbReference type="InterPro" id="IPR033985">
    <property type="entry name" value="SusD-like_N"/>
</dbReference>
<comment type="subcellular location">
    <subcellularLocation>
        <location evidence="1">Cell outer membrane</location>
    </subcellularLocation>
</comment>
<gene>
    <name evidence="8" type="ORF">H8B21_14820</name>
</gene>
<organism evidence="8 9">
    <name type="scientific">Sphingobacterium chuzhouense</name>
    <dbReference type="NCBI Taxonomy" id="1742264"/>
    <lineage>
        <taxon>Bacteria</taxon>
        <taxon>Pseudomonadati</taxon>
        <taxon>Bacteroidota</taxon>
        <taxon>Sphingobacteriia</taxon>
        <taxon>Sphingobacteriales</taxon>
        <taxon>Sphingobacteriaceae</taxon>
        <taxon>Sphingobacterium</taxon>
    </lineage>
</organism>
<comment type="caution">
    <text evidence="8">The sequence shown here is derived from an EMBL/GenBank/DDBJ whole genome shotgun (WGS) entry which is preliminary data.</text>
</comment>